<dbReference type="InterPro" id="IPR027417">
    <property type="entry name" value="P-loop_NTPase"/>
</dbReference>
<evidence type="ECO:0000313" key="11">
    <source>
        <dbReference type="EMBL" id="KAK9828689.1"/>
    </source>
</evidence>
<evidence type="ECO:0000256" key="1">
    <source>
        <dbReference type="ARBA" id="ARBA00012552"/>
    </source>
</evidence>
<dbReference type="Pfam" id="PF00270">
    <property type="entry name" value="DEAD"/>
    <property type="match status" value="1"/>
</dbReference>
<organism evidence="11 12">
    <name type="scientific">[Myrmecia] bisecta</name>
    <dbReference type="NCBI Taxonomy" id="41462"/>
    <lineage>
        <taxon>Eukaryota</taxon>
        <taxon>Viridiplantae</taxon>
        <taxon>Chlorophyta</taxon>
        <taxon>core chlorophytes</taxon>
        <taxon>Trebouxiophyceae</taxon>
        <taxon>Trebouxiales</taxon>
        <taxon>Trebouxiaceae</taxon>
        <taxon>Myrmecia</taxon>
    </lineage>
</organism>
<feature type="domain" description="DEAD-box RNA helicase Q" evidence="10">
    <location>
        <begin position="266"/>
        <end position="294"/>
    </location>
</feature>
<keyword evidence="5" id="KW-0067">ATP-binding</keyword>
<proteinExistence type="predicted"/>
<dbReference type="CDD" id="cd18787">
    <property type="entry name" value="SF2_C_DEAD"/>
    <property type="match status" value="1"/>
</dbReference>
<feature type="compositionally biased region" description="Gly residues" evidence="7">
    <location>
        <begin position="662"/>
        <end position="683"/>
    </location>
</feature>
<evidence type="ECO:0000256" key="2">
    <source>
        <dbReference type="ARBA" id="ARBA00022741"/>
    </source>
</evidence>
<dbReference type="GO" id="GO:0003676">
    <property type="term" value="F:nucleic acid binding"/>
    <property type="evidence" value="ECO:0007669"/>
    <property type="project" value="InterPro"/>
</dbReference>
<evidence type="ECO:0000256" key="7">
    <source>
        <dbReference type="SAM" id="MobiDB-lite"/>
    </source>
</evidence>
<dbReference type="EMBL" id="JALJOR010000001">
    <property type="protein sequence ID" value="KAK9828689.1"/>
    <property type="molecule type" value="Genomic_DNA"/>
</dbReference>
<keyword evidence="12" id="KW-1185">Reference proteome</keyword>
<evidence type="ECO:0000256" key="3">
    <source>
        <dbReference type="ARBA" id="ARBA00022801"/>
    </source>
</evidence>
<dbReference type="EC" id="3.6.4.13" evidence="1"/>
<dbReference type="PANTHER" id="PTHR47958">
    <property type="entry name" value="ATP-DEPENDENT RNA HELICASE DBP3"/>
    <property type="match status" value="1"/>
</dbReference>
<dbReference type="PROSITE" id="PS51192">
    <property type="entry name" value="HELICASE_ATP_BIND_1"/>
    <property type="match status" value="1"/>
</dbReference>
<keyword evidence="4" id="KW-0347">Helicase</keyword>
<feature type="compositionally biased region" description="Low complexity" evidence="7">
    <location>
        <begin position="96"/>
        <end position="109"/>
    </location>
</feature>
<dbReference type="Gene3D" id="3.40.50.300">
    <property type="entry name" value="P-loop containing nucleotide triphosphate hydrolases"/>
    <property type="match status" value="2"/>
</dbReference>
<dbReference type="Proteomes" id="UP001489004">
    <property type="component" value="Unassembled WGS sequence"/>
</dbReference>
<evidence type="ECO:0000259" key="9">
    <source>
        <dbReference type="PROSITE" id="PS51194"/>
    </source>
</evidence>
<dbReference type="PROSITE" id="PS00039">
    <property type="entry name" value="DEAD_ATP_HELICASE"/>
    <property type="match status" value="1"/>
</dbReference>
<evidence type="ECO:0000256" key="6">
    <source>
        <dbReference type="PROSITE-ProRule" id="PRU00552"/>
    </source>
</evidence>
<dbReference type="FunFam" id="3.40.50.300:FF:000079">
    <property type="entry name" value="probable ATP-dependent RNA helicase DDX17"/>
    <property type="match status" value="1"/>
</dbReference>
<dbReference type="GO" id="GO:0005524">
    <property type="term" value="F:ATP binding"/>
    <property type="evidence" value="ECO:0007669"/>
    <property type="project" value="UniProtKB-KW"/>
</dbReference>
<dbReference type="PROSITE" id="PS51194">
    <property type="entry name" value="HELICASE_CTER"/>
    <property type="match status" value="1"/>
</dbReference>
<dbReference type="SMART" id="SM00490">
    <property type="entry name" value="HELICc"/>
    <property type="match status" value="1"/>
</dbReference>
<evidence type="ECO:0000256" key="4">
    <source>
        <dbReference type="ARBA" id="ARBA00022806"/>
    </source>
</evidence>
<gene>
    <name evidence="11" type="ORF">WJX72_001532</name>
</gene>
<dbReference type="GO" id="GO:0016787">
    <property type="term" value="F:hydrolase activity"/>
    <property type="evidence" value="ECO:0007669"/>
    <property type="project" value="UniProtKB-KW"/>
</dbReference>
<name>A0AAW1R4P4_9CHLO</name>
<feature type="short sequence motif" description="Q motif" evidence="6">
    <location>
        <begin position="266"/>
        <end position="294"/>
    </location>
</feature>
<evidence type="ECO:0000259" key="10">
    <source>
        <dbReference type="PROSITE" id="PS51195"/>
    </source>
</evidence>
<dbReference type="Pfam" id="PF00271">
    <property type="entry name" value="Helicase_C"/>
    <property type="match status" value="1"/>
</dbReference>
<reference evidence="11 12" key="1">
    <citation type="journal article" date="2024" name="Nat. Commun.">
        <title>Phylogenomics reveals the evolutionary origins of lichenization in chlorophyte algae.</title>
        <authorList>
            <person name="Puginier C."/>
            <person name="Libourel C."/>
            <person name="Otte J."/>
            <person name="Skaloud P."/>
            <person name="Haon M."/>
            <person name="Grisel S."/>
            <person name="Petersen M."/>
            <person name="Berrin J.G."/>
            <person name="Delaux P.M."/>
            <person name="Dal Grande F."/>
            <person name="Keller J."/>
        </authorList>
    </citation>
    <scope>NUCLEOTIDE SEQUENCE [LARGE SCALE GENOMIC DNA]</scope>
    <source>
        <strain evidence="11 12">SAG 2043</strain>
    </source>
</reference>
<feature type="region of interest" description="Disordered" evidence="7">
    <location>
        <begin position="90"/>
        <end position="113"/>
    </location>
</feature>
<evidence type="ECO:0000259" key="8">
    <source>
        <dbReference type="PROSITE" id="PS51192"/>
    </source>
</evidence>
<dbReference type="InterPro" id="IPR011545">
    <property type="entry name" value="DEAD/DEAH_box_helicase_dom"/>
</dbReference>
<feature type="domain" description="Helicase C-terminal" evidence="9">
    <location>
        <begin position="483"/>
        <end position="646"/>
    </location>
</feature>
<evidence type="ECO:0000313" key="12">
    <source>
        <dbReference type="Proteomes" id="UP001489004"/>
    </source>
</evidence>
<dbReference type="PROSITE" id="PS51195">
    <property type="entry name" value="Q_MOTIF"/>
    <property type="match status" value="1"/>
</dbReference>
<feature type="region of interest" description="Disordered" evidence="7">
    <location>
        <begin position="650"/>
        <end position="687"/>
    </location>
</feature>
<dbReference type="InterPro" id="IPR000629">
    <property type="entry name" value="RNA-helicase_DEAD-box_CS"/>
</dbReference>
<accession>A0AAW1R4P4</accession>
<dbReference type="InterPro" id="IPR014001">
    <property type="entry name" value="Helicase_ATP-bd"/>
</dbReference>
<comment type="caution">
    <text evidence="11">The sequence shown here is derived from an EMBL/GenBank/DDBJ whole genome shotgun (WGS) entry which is preliminary data.</text>
</comment>
<dbReference type="InterPro" id="IPR001650">
    <property type="entry name" value="Helicase_C-like"/>
</dbReference>
<evidence type="ECO:0000256" key="5">
    <source>
        <dbReference type="ARBA" id="ARBA00022840"/>
    </source>
</evidence>
<dbReference type="InterPro" id="IPR014014">
    <property type="entry name" value="RNA_helicase_DEAD_Q_motif"/>
</dbReference>
<sequence>MAGQKRQFPYYTAVPEIALRQSNVGVNPGREYSDPVTFQPGHGFGEAQQGHRTDFNTWTDQQIKGFLDLRGEDYDDCVDRAMLVQRAEECEGATGPALQPETATQATTATEEEDDPLDAFMASINEEVDANRPAAKRPKAGIELDEDEDNVADFMEVRKQNANMALANAVAAQGYGSDDEVYAAARAIDGAEVEYDANDNPIMADRSKTVGPMPPLDHDNIEYEEFAKDFYTPDPEIAAMPPAEVNALRRELAIRVSGFDAPKPIKTFQHCGFDKLLMGAIAKAGYEKPTPIQAQALPAALSGRDVLGIAKTGSGKTAAFVLPMLVHIMDQAELNKGEGPIGIIVAPTRELSEQIHKETRKFSKPYNLRVCAAFGGLSKYEQMKDLKAGSEVAVCTPGRMIDLIKTKACTMLRATYLVFDEADRMFDMGFEPQVRSLIGQIRPDRQTLLFSATMPNKVERLVRDALTSPVRITVGEVGAANEDIRQVVEVLDGDATKTHWLTSRLQGFIDAGDVLVFANQKTRVDELTQTLQGLGIRAAAIHGDMDQHSRMAVLHDFKAGKHHVVVATDVAARGLDIKSIKSVVNYDVAKEIDTHVHRVGRTGRAGDKDGIAYTLITPRETRMAGDLVASLTAVNQEVPQALHDLALKDGRYRKGQQRQRGGKGGGRGGGRRQVGGAGLGFDSGSGNTMHTAPVMPGFARGAPAATPETRMGFAAVPATAASSMEQARSEMRRTVQQGNFRGGFVSSGTTGGDLSFSGGFSARPASAAPDLNSAAAKQALAAAQAVAARLSALGGAATASAAGMTLQQAFPTPSSHGAPLPSCRRE</sequence>
<dbReference type="AlphaFoldDB" id="A0AAW1R4P4"/>
<feature type="domain" description="Helicase ATP-binding" evidence="8">
    <location>
        <begin position="297"/>
        <end position="472"/>
    </location>
</feature>
<keyword evidence="2" id="KW-0547">Nucleotide-binding</keyword>
<keyword evidence="3" id="KW-0378">Hydrolase</keyword>
<dbReference type="GO" id="GO:0003724">
    <property type="term" value="F:RNA helicase activity"/>
    <property type="evidence" value="ECO:0007669"/>
    <property type="project" value="UniProtKB-EC"/>
</dbReference>
<dbReference type="SMART" id="SM00487">
    <property type="entry name" value="DEXDc"/>
    <property type="match status" value="1"/>
</dbReference>
<protein>
    <recommendedName>
        <fullName evidence="1">RNA helicase</fullName>
        <ecNumber evidence="1">3.6.4.13</ecNumber>
    </recommendedName>
</protein>
<dbReference type="SUPFAM" id="SSF52540">
    <property type="entry name" value="P-loop containing nucleoside triphosphate hydrolases"/>
    <property type="match status" value="2"/>
</dbReference>